<dbReference type="STRING" id="272123.Anacy_4536"/>
<dbReference type="eggNOG" id="ENOG5032ZNT">
    <property type="taxonomic scope" value="Bacteria"/>
</dbReference>
<organism evidence="3 4">
    <name type="scientific">Anabaena cylindrica (strain ATCC 27899 / PCC 7122)</name>
    <dbReference type="NCBI Taxonomy" id="272123"/>
    <lineage>
        <taxon>Bacteria</taxon>
        <taxon>Bacillati</taxon>
        <taxon>Cyanobacteriota</taxon>
        <taxon>Cyanophyceae</taxon>
        <taxon>Nostocales</taxon>
        <taxon>Nostocaceae</taxon>
        <taxon>Anabaena</taxon>
    </lineage>
</organism>
<dbReference type="AlphaFoldDB" id="K9ZL20"/>
<keyword evidence="2" id="KW-0812">Transmembrane</keyword>
<protein>
    <submittedName>
        <fullName evidence="3">Uncharacterized protein</fullName>
    </submittedName>
</protein>
<dbReference type="HOGENOM" id="CLU_107037_0_0_3"/>
<proteinExistence type="predicted"/>
<dbReference type="RefSeq" id="WP_015216507.1">
    <property type="nucleotide sequence ID" value="NC_019771.1"/>
</dbReference>
<gene>
    <name evidence="3" type="ordered locus">Anacy_4536</name>
</gene>
<feature type="region of interest" description="Disordered" evidence="1">
    <location>
        <begin position="95"/>
        <end position="126"/>
    </location>
</feature>
<dbReference type="EMBL" id="CP003659">
    <property type="protein sequence ID" value="AFZ59891.1"/>
    <property type="molecule type" value="Genomic_DNA"/>
</dbReference>
<keyword evidence="2" id="KW-0472">Membrane</keyword>
<reference evidence="4" key="1">
    <citation type="journal article" date="2013" name="Proc. Natl. Acad. Sci. U.S.A.">
        <title>Improving the coverage of the cyanobacterial phylum using diversity-driven genome sequencing.</title>
        <authorList>
            <person name="Shih P.M."/>
            <person name="Wu D."/>
            <person name="Latifi A."/>
            <person name="Axen S.D."/>
            <person name="Fewer D.P."/>
            <person name="Talla E."/>
            <person name="Calteau A."/>
            <person name="Cai F."/>
            <person name="Tandeau de Marsac N."/>
            <person name="Rippka R."/>
            <person name="Herdman M."/>
            <person name="Sivonen K."/>
            <person name="Coursin T."/>
            <person name="Laurent T."/>
            <person name="Goodwin L."/>
            <person name="Nolan M."/>
            <person name="Davenport K.W."/>
            <person name="Han C.S."/>
            <person name="Rubin E.M."/>
            <person name="Eisen J.A."/>
            <person name="Woyke T."/>
            <person name="Gugger M."/>
            <person name="Kerfeld C.A."/>
        </authorList>
    </citation>
    <scope>NUCLEOTIDE SEQUENCE [LARGE SCALE GENOMIC DNA]</scope>
    <source>
        <strain evidence="4">ATCC 27899 / PCC 7122</strain>
    </source>
</reference>
<evidence type="ECO:0000313" key="4">
    <source>
        <dbReference type="Proteomes" id="UP000010474"/>
    </source>
</evidence>
<sequence>MRTTTGHVHRQPPTPSYSPSVPLHVYRELATELQAIQSKLDVVTTHNQKLAQENQLLRQEITKVIQAFNHLQNLVESSNIPIPEPKPRINTELKQVSQPPVTAAPPRQQASRPRSPAVTKVPPSKSRREEFSVPIMDMNFPVSETVFVEEQEVRYYPTPESELKGLNGWWLIITIVLMMITGFGAGYLIVRPLLQNQNNS</sequence>
<accession>K9ZL20</accession>
<evidence type="ECO:0000313" key="3">
    <source>
        <dbReference type="EMBL" id="AFZ59891.1"/>
    </source>
</evidence>
<dbReference type="KEGG" id="acy:Anacy_4536"/>
<evidence type="ECO:0000256" key="1">
    <source>
        <dbReference type="SAM" id="MobiDB-lite"/>
    </source>
</evidence>
<feature type="compositionally biased region" description="Low complexity" evidence="1">
    <location>
        <begin position="104"/>
        <end position="117"/>
    </location>
</feature>
<evidence type="ECO:0000256" key="2">
    <source>
        <dbReference type="SAM" id="Phobius"/>
    </source>
</evidence>
<dbReference type="PATRIC" id="fig|272123.3.peg.4940"/>
<dbReference type="Proteomes" id="UP000010474">
    <property type="component" value="Chromosome"/>
</dbReference>
<dbReference type="OrthoDB" id="425114at2"/>
<keyword evidence="2" id="KW-1133">Transmembrane helix</keyword>
<keyword evidence="4" id="KW-1185">Reference proteome</keyword>
<feature type="transmembrane region" description="Helical" evidence="2">
    <location>
        <begin position="168"/>
        <end position="190"/>
    </location>
</feature>
<feature type="region of interest" description="Disordered" evidence="1">
    <location>
        <begin position="1"/>
        <end position="20"/>
    </location>
</feature>
<name>K9ZL20_ANACC</name>